<gene>
    <name evidence="1" type="ORF">B1400_0231</name>
</gene>
<dbReference type="Proteomes" id="UP000217986">
    <property type="component" value="Unassembled WGS sequence"/>
</dbReference>
<sequence>MYSFHTRPEIEHLVILAEGQEGAWQSYSQKQKNAKPSGFCRSVLGYADVKREDWARVYWQDPDDLRNAIREYHRIHRCEKNEYDLMWLLK</sequence>
<name>A0A2A2EM12_9BIFI</name>
<evidence type="ECO:0000313" key="2">
    <source>
        <dbReference type="Proteomes" id="UP000217986"/>
    </source>
</evidence>
<proteinExistence type="predicted"/>
<evidence type="ECO:0000313" key="1">
    <source>
        <dbReference type="EMBL" id="PAU70037.1"/>
    </source>
</evidence>
<organism evidence="1 2">
    <name type="scientific">Bifidobacterium italicum</name>
    <dbReference type="NCBI Taxonomy" id="1960968"/>
    <lineage>
        <taxon>Bacteria</taxon>
        <taxon>Bacillati</taxon>
        <taxon>Actinomycetota</taxon>
        <taxon>Actinomycetes</taxon>
        <taxon>Bifidobacteriales</taxon>
        <taxon>Bifidobacteriaceae</taxon>
        <taxon>Bifidobacterium</taxon>
    </lineage>
</organism>
<protein>
    <submittedName>
        <fullName evidence="1">Uncharacterized protein</fullName>
    </submittedName>
</protein>
<keyword evidence="2" id="KW-1185">Reference proteome</keyword>
<reference evidence="1 2" key="1">
    <citation type="journal article" date="2017" name="ISME J.">
        <title>Unveiling bifidobacterial biogeography across the mammalian branch of the tree of life.</title>
        <authorList>
            <person name="Milani C."/>
            <person name="Mangifesta M."/>
            <person name="Mancabelli L."/>
            <person name="Lugli G.A."/>
            <person name="James K."/>
            <person name="Duranti S."/>
            <person name="Turroni F."/>
            <person name="Ferrario C."/>
            <person name="Ossiprandi M.C."/>
            <person name="van Sinderen D."/>
            <person name="Ventura M."/>
        </authorList>
    </citation>
    <scope>NUCLEOTIDE SEQUENCE [LARGE SCALE GENOMIC DNA]</scope>
    <source>
        <strain evidence="1 2">70</strain>
    </source>
</reference>
<comment type="caution">
    <text evidence="1">The sequence shown here is derived from an EMBL/GenBank/DDBJ whole genome shotgun (WGS) entry which is preliminary data.</text>
</comment>
<accession>A0A2A2EM12</accession>
<dbReference type="AlphaFoldDB" id="A0A2A2EM12"/>
<dbReference type="EMBL" id="MVOG01000004">
    <property type="protein sequence ID" value="PAU70037.1"/>
    <property type="molecule type" value="Genomic_DNA"/>
</dbReference>